<organism evidence="1 2">
    <name type="scientific">Panagrellus redivivus</name>
    <name type="common">Microworm</name>
    <dbReference type="NCBI Taxonomy" id="6233"/>
    <lineage>
        <taxon>Eukaryota</taxon>
        <taxon>Metazoa</taxon>
        <taxon>Ecdysozoa</taxon>
        <taxon>Nematoda</taxon>
        <taxon>Chromadorea</taxon>
        <taxon>Rhabditida</taxon>
        <taxon>Tylenchina</taxon>
        <taxon>Panagrolaimomorpha</taxon>
        <taxon>Panagrolaimoidea</taxon>
        <taxon>Panagrolaimidae</taxon>
        <taxon>Panagrellus</taxon>
    </lineage>
</organism>
<keyword evidence="1" id="KW-1185">Reference proteome</keyword>
<dbReference type="WBParaSite" id="Pan_g12543.t1">
    <property type="protein sequence ID" value="Pan_g12543.t1"/>
    <property type="gene ID" value="Pan_g12543"/>
</dbReference>
<protein>
    <submittedName>
        <fullName evidence="2">Ubiquitin-like domain-containing protein</fullName>
    </submittedName>
</protein>
<reference evidence="1" key="1">
    <citation type="journal article" date="2013" name="Genetics">
        <title>The draft genome and transcriptome of Panagrellus redivivus are shaped by the harsh demands of a free-living lifestyle.</title>
        <authorList>
            <person name="Srinivasan J."/>
            <person name="Dillman A.R."/>
            <person name="Macchietto M.G."/>
            <person name="Heikkinen L."/>
            <person name="Lakso M."/>
            <person name="Fracchia K.M."/>
            <person name="Antoshechkin I."/>
            <person name="Mortazavi A."/>
            <person name="Wong G."/>
            <person name="Sternberg P.W."/>
        </authorList>
    </citation>
    <scope>NUCLEOTIDE SEQUENCE [LARGE SCALE GENOMIC DNA]</scope>
    <source>
        <strain evidence="1">MT8872</strain>
    </source>
</reference>
<evidence type="ECO:0000313" key="2">
    <source>
        <dbReference type="WBParaSite" id="Pan_g12543.t1"/>
    </source>
</evidence>
<proteinExistence type="predicted"/>
<accession>A0A7E4UU50</accession>
<reference evidence="2" key="2">
    <citation type="submission" date="2020-10" db="UniProtKB">
        <authorList>
            <consortium name="WormBaseParasite"/>
        </authorList>
    </citation>
    <scope>IDENTIFICATION</scope>
</reference>
<name>A0A7E4UU50_PANRE</name>
<evidence type="ECO:0000313" key="1">
    <source>
        <dbReference type="Proteomes" id="UP000492821"/>
    </source>
</evidence>
<dbReference type="Proteomes" id="UP000492821">
    <property type="component" value="Unassembled WGS sequence"/>
</dbReference>
<dbReference type="AlphaFoldDB" id="A0A7E4UU50"/>
<sequence>MSPGSISRNGITSDSGPTPDYAAYYRGLKAELRKKHDSNLILVVPIGKHAYLMMSGDVIFFNDVDTPESAAHVFSQCIPPECKTTVVIIVDYDKVELRRRYVQTLQDAGYRNMETIDARCMNLYANISSLTLDCAIGEPVFVNFSQDLVENFVHHPLYVIQKREDGWQLIDTLLTPAAALTKYPSTRHVVIHKDASEAIQREVKALFPVQQLHLSETIQLYEFPFVTKRACHADLKGSGVFPFCYVDLFVQFGDKSETISLNERVTPFTFTKEVDIGDTSVVTVRAFSHGKFKSTTTDKTLTFKNSAFRKVSVTVNVDKNYATEVILRTASTYKPVVKITETGNSLDAALSQLKLDPSPKTVLTFTSDNRLLIEAGKTYTGDKEILAYVRLQSGKSSEVGQHAFTALKTHPGSVFYDITRLLATDFDPDHPDLSRRRIKGSLAKGGLLWSHGEMSRRQVQIR</sequence>